<accession>A0A0F9VZ57</accession>
<proteinExistence type="predicted"/>
<name>A0A0F9VZ57_9ZZZZ</name>
<sequence length="155" mass="17438">MSRRQKAASWTLVIVVMGGLASDVFNYFTNRDDAHETVAATIATTDELRWRAHDREHDLHHLDNIRVLVDLRGALAAIEELKIAIASVRKQALLYDQGYDKAAKLEASKADALLMPKEPALPHPRIKSRRANIADMEIELEPKAVQKKAEELYAD</sequence>
<organism evidence="1">
    <name type="scientific">marine sediment metagenome</name>
    <dbReference type="NCBI Taxonomy" id="412755"/>
    <lineage>
        <taxon>unclassified sequences</taxon>
        <taxon>metagenomes</taxon>
        <taxon>ecological metagenomes</taxon>
    </lineage>
</organism>
<dbReference type="EMBL" id="LAZR01000391">
    <property type="protein sequence ID" value="KKN71053.1"/>
    <property type="molecule type" value="Genomic_DNA"/>
</dbReference>
<evidence type="ECO:0000313" key="1">
    <source>
        <dbReference type="EMBL" id="KKN71053.1"/>
    </source>
</evidence>
<comment type="caution">
    <text evidence="1">The sequence shown here is derived from an EMBL/GenBank/DDBJ whole genome shotgun (WGS) entry which is preliminary data.</text>
</comment>
<dbReference type="AlphaFoldDB" id="A0A0F9VZ57"/>
<protein>
    <submittedName>
        <fullName evidence="1">Uncharacterized protein</fullName>
    </submittedName>
</protein>
<reference evidence="1" key="1">
    <citation type="journal article" date="2015" name="Nature">
        <title>Complex archaea that bridge the gap between prokaryotes and eukaryotes.</title>
        <authorList>
            <person name="Spang A."/>
            <person name="Saw J.H."/>
            <person name="Jorgensen S.L."/>
            <person name="Zaremba-Niedzwiedzka K."/>
            <person name="Martijn J."/>
            <person name="Lind A.E."/>
            <person name="van Eijk R."/>
            <person name="Schleper C."/>
            <person name="Guy L."/>
            <person name="Ettema T.J."/>
        </authorList>
    </citation>
    <scope>NUCLEOTIDE SEQUENCE</scope>
</reference>
<gene>
    <name evidence="1" type="ORF">LCGC14_0424700</name>
</gene>